<dbReference type="EMBL" id="CAJNDS010002143">
    <property type="protein sequence ID" value="CAE7349224.1"/>
    <property type="molecule type" value="Genomic_DNA"/>
</dbReference>
<feature type="signal peptide" evidence="1">
    <location>
        <begin position="1"/>
        <end position="23"/>
    </location>
</feature>
<dbReference type="SUPFAM" id="SSF53300">
    <property type="entry name" value="vWA-like"/>
    <property type="match status" value="1"/>
</dbReference>
<organism evidence="3 4">
    <name type="scientific">Symbiodinium natans</name>
    <dbReference type="NCBI Taxonomy" id="878477"/>
    <lineage>
        <taxon>Eukaryota</taxon>
        <taxon>Sar</taxon>
        <taxon>Alveolata</taxon>
        <taxon>Dinophyceae</taxon>
        <taxon>Suessiales</taxon>
        <taxon>Symbiodiniaceae</taxon>
        <taxon>Symbiodinium</taxon>
    </lineage>
</organism>
<name>A0A812PML9_9DINO</name>
<dbReference type="OrthoDB" id="1729737at2759"/>
<comment type="caution">
    <text evidence="3">The sequence shown here is derived from an EMBL/GenBank/DDBJ whole genome shotgun (WGS) entry which is preliminary data.</text>
</comment>
<accession>A0A812PML9</accession>
<dbReference type="InterPro" id="IPR002035">
    <property type="entry name" value="VWF_A"/>
</dbReference>
<feature type="chain" id="PRO_5032635039" description="VWFA domain-containing protein" evidence="1">
    <location>
        <begin position="24"/>
        <end position="453"/>
    </location>
</feature>
<evidence type="ECO:0000256" key="1">
    <source>
        <dbReference type="SAM" id="SignalP"/>
    </source>
</evidence>
<proteinExistence type="predicted"/>
<dbReference type="AlphaFoldDB" id="A0A812PML9"/>
<dbReference type="Proteomes" id="UP000604046">
    <property type="component" value="Unassembled WGS sequence"/>
</dbReference>
<gene>
    <name evidence="3" type="ORF">SNAT2548_LOCUS18354</name>
</gene>
<feature type="domain" description="VWFA" evidence="2">
    <location>
        <begin position="300"/>
        <end position="443"/>
    </location>
</feature>
<reference evidence="3" key="1">
    <citation type="submission" date="2021-02" db="EMBL/GenBank/DDBJ databases">
        <authorList>
            <person name="Dougan E. K."/>
            <person name="Rhodes N."/>
            <person name="Thang M."/>
            <person name="Chan C."/>
        </authorList>
    </citation>
    <scope>NUCLEOTIDE SEQUENCE</scope>
</reference>
<dbReference type="Pfam" id="PF13768">
    <property type="entry name" value="VWA_3"/>
    <property type="match status" value="1"/>
</dbReference>
<dbReference type="InterPro" id="IPR036465">
    <property type="entry name" value="vWFA_dom_sf"/>
</dbReference>
<keyword evidence="4" id="KW-1185">Reference proteome</keyword>
<evidence type="ECO:0000313" key="4">
    <source>
        <dbReference type="Proteomes" id="UP000604046"/>
    </source>
</evidence>
<protein>
    <recommendedName>
        <fullName evidence="2">VWFA domain-containing protein</fullName>
    </recommendedName>
</protein>
<dbReference type="PANTHER" id="PTHR45737">
    <property type="entry name" value="VON WILLEBRAND FACTOR A DOMAIN-CONTAINING PROTEIN 5A"/>
    <property type="match status" value="1"/>
</dbReference>
<dbReference type="PANTHER" id="PTHR45737:SF6">
    <property type="entry name" value="VON WILLEBRAND FACTOR A DOMAIN-CONTAINING PROTEIN 5A"/>
    <property type="match status" value="1"/>
</dbReference>
<evidence type="ECO:0000313" key="3">
    <source>
        <dbReference type="EMBL" id="CAE7349224.1"/>
    </source>
</evidence>
<sequence length="453" mass="49281">MACVRKVLHAVLILSWFLSVATTLSGNCHVDLPYTHLRASETGTCHATLESVRMTLTTHAVYAHVKSNYTYVNSLKDPLDMPQLVLPLPKTAVLQGFAVEGHDLAGDLVLKSDAVLPAKCPSRDSFSFYQASLQGPSYRVPLPSSVEAGAKVVLHLDYVMQLETRQRPGFGHIFALHIALPGSSKDTRPSSGSSSSASGLQSPISIEVIQEGLELEVSTATSSVVVDRRCPQVLTSSSCPYVVQSSVLQDVVLELAMPKPLLHSPASPFLTMQRHPTTGQVAAAIWLPPNLGVAGTSQFEIFVAVDTSVTMRGPRLGRVLRALRSLLRSLPHGIRLNMVGHDANKPSEPIFETSRELDERTFQEVDEYLAREPTDTSTSAVQTAEAVLGAVFECSRPEFAQLRVLLITDRHPPDPKRATQLVEENCFMDCRLFSTGLGWSASPMFVEDAAKET</sequence>
<evidence type="ECO:0000259" key="2">
    <source>
        <dbReference type="Pfam" id="PF13768"/>
    </source>
</evidence>
<keyword evidence="1" id="KW-0732">Signal</keyword>